<feature type="coiled-coil region" evidence="2">
    <location>
        <begin position="115"/>
        <end position="149"/>
    </location>
</feature>
<sequence length="304" mass="35039">MKEGIVLRRLISLMLILCGGLLFAQEDSEMALEEKLYEEYKSNGLDKAMQMYKKHKTAEYEGLQEPLNLLGYKLMMEDNDLKTAEQVFQAQIEEYPEEANPYDSYGDLLLEKGENEKAKENFKKAAKLAENIEDEAEKTEMKQASLSKLARLENKHRKLDFLAGDWEITQTGYRDGKAINIPKSKQNVTYLPGESVLRITHTKEDNAACCERIVAYDAMDGTFQMAYVNAINPNGIQVSDLTITETGDGEFEFMEDYMQNNKKKQAKHVILQKDKDHVEWNVYLPKEGSQDWELVNKMEFKREA</sequence>
<dbReference type="Gene3D" id="1.25.40.10">
    <property type="entry name" value="Tetratricopeptide repeat domain"/>
    <property type="match status" value="1"/>
</dbReference>
<gene>
    <name evidence="3" type="ORF">APR42_06040</name>
</gene>
<feature type="repeat" description="TPR" evidence="1">
    <location>
        <begin position="99"/>
        <end position="132"/>
    </location>
</feature>
<evidence type="ECO:0000313" key="4">
    <source>
        <dbReference type="Proteomes" id="UP000051643"/>
    </source>
</evidence>
<dbReference type="EMBL" id="LKTP01000023">
    <property type="protein sequence ID" value="KRG28347.1"/>
    <property type="molecule type" value="Genomic_DNA"/>
</dbReference>
<evidence type="ECO:0000313" key="3">
    <source>
        <dbReference type="EMBL" id="KRG28347.1"/>
    </source>
</evidence>
<evidence type="ECO:0000256" key="2">
    <source>
        <dbReference type="SAM" id="Coils"/>
    </source>
</evidence>
<proteinExistence type="predicted"/>
<evidence type="ECO:0000256" key="1">
    <source>
        <dbReference type="PROSITE-ProRule" id="PRU00339"/>
    </source>
</evidence>
<dbReference type="OrthoDB" id="1411613at2"/>
<dbReference type="Proteomes" id="UP000051643">
    <property type="component" value="Unassembled WGS sequence"/>
</dbReference>
<comment type="caution">
    <text evidence="3">The sequence shown here is derived from an EMBL/GenBank/DDBJ whole genome shotgun (WGS) entry which is preliminary data.</text>
</comment>
<dbReference type="InterPro" id="IPR019734">
    <property type="entry name" value="TPR_rpt"/>
</dbReference>
<keyword evidence="4" id="KW-1185">Reference proteome</keyword>
<dbReference type="PROSITE" id="PS50005">
    <property type="entry name" value="TPR"/>
    <property type="match status" value="1"/>
</dbReference>
<reference evidence="3" key="1">
    <citation type="submission" date="2015-10" db="EMBL/GenBank/DDBJ databases">
        <title>Draft genome sequence of Salegentibacter mishustinae KCTC 12263.</title>
        <authorList>
            <person name="Lin W."/>
            <person name="Zheng Q."/>
        </authorList>
    </citation>
    <scope>NUCLEOTIDE SEQUENCE [LARGE SCALE GENOMIC DNA]</scope>
    <source>
        <strain evidence="3">KCTC 12263</strain>
    </source>
</reference>
<organism evidence="3 4">
    <name type="scientific">Salegentibacter mishustinae</name>
    <dbReference type="NCBI Taxonomy" id="270918"/>
    <lineage>
        <taxon>Bacteria</taxon>
        <taxon>Pseudomonadati</taxon>
        <taxon>Bacteroidota</taxon>
        <taxon>Flavobacteriia</taxon>
        <taxon>Flavobacteriales</taxon>
        <taxon>Flavobacteriaceae</taxon>
        <taxon>Salegentibacter</taxon>
    </lineage>
</organism>
<dbReference type="AlphaFoldDB" id="A0A0Q9Z5Y8"/>
<keyword evidence="2" id="KW-0175">Coiled coil</keyword>
<name>A0A0Q9Z5Y8_9FLAO</name>
<dbReference type="RefSeq" id="WP_057482019.1">
    <property type="nucleotide sequence ID" value="NZ_BMWR01000001.1"/>
</dbReference>
<keyword evidence="1" id="KW-0802">TPR repeat</keyword>
<accession>A0A0Q9Z5Y8</accession>
<dbReference type="SUPFAM" id="SSF48452">
    <property type="entry name" value="TPR-like"/>
    <property type="match status" value="1"/>
</dbReference>
<protein>
    <submittedName>
        <fullName evidence="3">Uncharacterized protein</fullName>
    </submittedName>
</protein>
<dbReference type="STRING" id="270918.APR42_06040"/>
<dbReference type="InterPro" id="IPR011990">
    <property type="entry name" value="TPR-like_helical_dom_sf"/>
</dbReference>